<proteinExistence type="predicted"/>
<dbReference type="Proteomes" id="UP001163846">
    <property type="component" value="Unassembled WGS sequence"/>
</dbReference>
<name>A0AA38PG08_9AGAR</name>
<accession>A0AA38PG08</accession>
<evidence type="ECO:0000313" key="3">
    <source>
        <dbReference type="EMBL" id="KAJ3842228.1"/>
    </source>
</evidence>
<gene>
    <name evidence="3" type="ORF">F5878DRAFT_608141</name>
</gene>
<dbReference type="AlphaFoldDB" id="A0AA38PG08"/>
<feature type="signal peptide" evidence="2">
    <location>
        <begin position="1"/>
        <end position="24"/>
    </location>
</feature>
<evidence type="ECO:0000256" key="2">
    <source>
        <dbReference type="SAM" id="SignalP"/>
    </source>
</evidence>
<evidence type="ECO:0008006" key="5">
    <source>
        <dbReference type="Google" id="ProtNLM"/>
    </source>
</evidence>
<organism evidence="3 4">
    <name type="scientific">Lentinula raphanica</name>
    <dbReference type="NCBI Taxonomy" id="153919"/>
    <lineage>
        <taxon>Eukaryota</taxon>
        <taxon>Fungi</taxon>
        <taxon>Dikarya</taxon>
        <taxon>Basidiomycota</taxon>
        <taxon>Agaricomycotina</taxon>
        <taxon>Agaricomycetes</taxon>
        <taxon>Agaricomycetidae</taxon>
        <taxon>Agaricales</taxon>
        <taxon>Marasmiineae</taxon>
        <taxon>Omphalotaceae</taxon>
        <taxon>Lentinula</taxon>
    </lineage>
</organism>
<protein>
    <recommendedName>
        <fullName evidence="5">Secreted protein</fullName>
    </recommendedName>
</protein>
<keyword evidence="2" id="KW-0732">Signal</keyword>
<feature type="chain" id="PRO_5041335924" description="Secreted protein" evidence="2">
    <location>
        <begin position="25"/>
        <end position="272"/>
    </location>
</feature>
<sequence length="272" mass="28873">MTRSTARVLAVLFLGGAISSGVLAAPTLISSQSMSSIQGRNGAQTPQCPSSCARLGSLSGSGPTSKVPTHQRRGVYANLVSRRTDGDDLITVTSSERKENGDSDASVSVLEGRAGRRGSDASWEDLGSELVDVPNSASAEPKHLSQGSVAPLQSEAEAPGFQRIDPLRSPTVTEKGEQLSEVSGHSQQQLRNLENMRDTLGNLEKEDTAVIESRIFCIKTCIIKDPGTAADIRKQGEEILHKLNAEIKRRKGEVQSEVQKGPGSTGTKQLGQ</sequence>
<comment type="caution">
    <text evidence="3">The sequence shown here is derived from an EMBL/GenBank/DDBJ whole genome shotgun (WGS) entry which is preliminary data.</text>
</comment>
<keyword evidence="4" id="KW-1185">Reference proteome</keyword>
<feature type="compositionally biased region" description="Polar residues" evidence="1">
    <location>
        <begin position="58"/>
        <end position="68"/>
    </location>
</feature>
<reference evidence="3" key="1">
    <citation type="submission" date="2022-08" db="EMBL/GenBank/DDBJ databases">
        <authorList>
            <consortium name="DOE Joint Genome Institute"/>
            <person name="Min B."/>
            <person name="Riley R."/>
            <person name="Sierra-Patev S."/>
            <person name="Naranjo-Ortiz M."/>
            <person name="Looney B."/>
            <person name="Konkel Z."/>
            <person name="Slot J.C."/>
            <person name="Sakamoto Y."/>
            <person name="Steenwyk J.L."/>
            <person name="Rokas A."/>
            <person name="Carro J."/>
            <person name="Camarero S."/>
            <person name="Ferreira P."/>
            <person name="Molpeceres G."/>
            <person name="Ruiz-Duenas F.J."/>
            <person name="Serrano A."/>
            <person name="Henrissat B."/>
            <person name="Drula E."/>
            <person name="Hughes K.W."/>
            <person name="Mata J.L."/>
            <person name="Ishikawa N.K."/>
            <person name="Vargas-Isla R."/>
            <person name="Ushijima S."/>
            <person name="Smith C.A."/>
            <person name="Ahrendt S."/>
            <person name="Andreopoulos W."/>
            <person name="He G."/>
            <person name="Labutti K."/>
            <person name="Lipzen A."/>
            <person name="Ng V."/>
            <person name="Sandor L."/>
            <person name="Barry K."/>
            <person name="Martinez A.T."/>
            <person name="Xiao Y."/>
            <person name="Gibbons J.G."/>
            <person name="Terashima K."/>
            <person name="Hibbett D.S."/>
            <person name="Grigoriev I.V."/>
        </authorList>
    </citation>
    <scope>NUCLEOTIDE SEQUENCE</scope>
    <source>
        <strain evidence="3">TFB9207</strain>
    </source>
</reference>
<evidence type="ECO:0000256" key="1">
    <source>
        <dbReference type="SAM" id="MobiDB-lite"/>
    </source>
</evidence>
<feature type="region of interest" description="Disordered" evidence="1">
    <location>
        <begin position="250"/>
        <end position="272"/>
    </location>
</feature>
<feature type="region of interest" description="Disordered" evidence="1">
    <location>
        <begin position="87"/>
        <end position="168"/>
    </location>
</feature>
<evidence type="ECO:0000313" key="4">
    <source>
        <dbReference type="Proteomes" id="UP001163846"/>
    </source>
</evidence>
<feature type="compositionally biased region" description="Polar residues" evidence="1">
    <location>
        <begin position="37"/>
        <end position="50"/>
    </location>
</feature>
<feature type="region of interest" description="Disordered" evidence="1">
    <location>
        <begin position="37"/>
        <end position="73"/>
    </location>
</feature>
<dbReference type="EMBL" id="MU806012">
    <property type="protein sequence ID" value="KAJ3842228.1"/>
    <property type="molecule type" value="Genomic_DNA"/>
</dbReference>